<protein>
    <submittedName>
        <fullName evidence="1">Uncharacterized protein</fullName>
    </submittedName>
</protein>
<proteinExistence type="predicted"/>
<sequence>MSKLVQQKTSKLEQYGDTQAESIIEDFSPAVMEEDHKQVHIIKEETSWEGNQLGDRFRPAVYLNYSRAAQNEVHIILEQYKNSCIQEQNRSAQEQMYTRAVQMRSDQLRETRYGQTSSGEQSSLNTNIVEIILFKLIFFVLSTSELYKRLYQEQQQAEECERRAEKEYKCRKAQNGEQCLVASLHTHVTANVQDGRVPRCELGYMP</sequence>
<dbReference type="EMBL" id="KV011791">
    <property type="protein sequence ID" value="KZV26023.1"/>
    <property type="molecule type" value="Genomic_DNA"/>
</dbReference>
<evidence type="ECO:0000313" key="2">
    <source>
        <dbReference type="Proteomes" id="UP000250235"/>
    </source>
</evidence>
<name>A0A2Z7AX22_9LAMI</name>
<dbReference type="Proteomes" id="UP000250235">
    <property type="component" value="Unassembled WGS sequence"/>
</dbReference>
<keyword evidence="2" id="KW-1185">Reference proteome</keyword>
<dbReference type="AlphaFoldDB" id="A0A2Z7AX22"/>
<evidence type="ECO:0000313" key="1">
    <source>
        <dbReference type="EMBL" id="KZV26023.1"/>
    </source>
</evidence>
<gene>
    <name evidence="1" type="ORF">F511_30491</name>
</gene>
<organism evidence="1 2">
    <name type="scientific">Dorcoceras hygrometricum</name>
    <dbReference type="NCBI Taxonomy" id="472368"/>
    <lineage>
        <taxon>Eukaryota</taxon>
        <taxon>Viridiplantae</taxon>
        <taxon>Streptophyta</taxon>
        <taxon>Embryophyta</taxon>
        <taxon>Tracheophyta</taxon>
        <taxon>Spermatophyta</taxon>
        <taxon>Magnoliopsida</taxon>
        <taxon>eudicotyledons</taxon>
        <taxon>Gunneridae</taxon>
        <taxon>Pentapetalae</taxon>
        <taxon>asterids</taxon>
        <taxon>lamiids</taxon>
        <taxon>Lamiales</taxon>
        <taxon>Gesneriaceae</taxon>
        <taxon>Didymocarpoideae</taxon>
        <taxon>Trichosporeae</taxon>
        <taxon>Loxocarpinae</taxon>
        <taxon>Dorcoceras</taxon>
    </lineage>
</organism>
<accession>A0A2Z7AX22</accession>
<reference evidence="1 2" key="1">
    <citation type="journal article" date="2015" name="Proc. Natl. Acad. Sci. U.S.A.">
        <title>The resurrection genome of Boea hygrometrica: A blueprint for survival of dehydration.</title>
        <authorList>
            <person name="Xiao L."/>
            <person name="Yang G."/>
            <person name="Zhang L."/>
            <person name="Yang X."/>
            <person name="Zhao S."/>
            <person name="Ji Z."/>
            <person name="Zhou Q."/>
            <person name="Hu M."/>
            <person name="Wang Y."/>
            <person name="Chen M."/>
            <person name="Xu Y."/>
            <person name="Jin H."/>
            <person name="Xiao X."/>
            <person name="Hu G."/>
            <person name="Bao F."/>
            <person name="Hu Y."/>
            <person name="Wan P."/>
            <person name="Li L."/>
            <person name="Deng X."/>
            <person name="Kuang T."/>
            <person name="Xiang C."/>
            <person name="Zhu J.K."/>
            <person name="Oliver M.J."/>
            <person name="He Y."/>
        </authorList>
    </citation>
    <scope>NUCLEOTIDE SEQUENCE [LARGE SCALE GENOMIC DNA]</scope>
    <source>
        <strain evidence="2">cv. XS01</strain>
    </source>
</reference>